<comment type="caution">
    <text evidence="3">The sequence shown here is derived from an EMBL/GenBank/DDBJ whole genome shotgun (WGS) entry which is preliminary data.</text>
</comment>
<sequence>MPTHPQNHQIDELGGCIVDDWTRDIPLCPFSRVATNTNQVYHNNGYKRDGHPLYETGFNFRQDDLFVYGLFSGKGSARCAKFAASAFPAELIFGQVKPGQSRDQILRTIREAWLFLDKQYLSTLSDLTVELVRMEIESENLLSQGAPPSSLPDADRVNQINREVNSVASGEICVLVDNTLFLSYAGECVAVLVHGKSDDRASADDVSWDISVLTCAHNRDNDDEKLRLGEQVLIPLDIAEVHQTRFLGHPSLKNIQALRVEPEELVIEVGPSWKFLILASPGVFEVVGHLNPSATEMRELAAILCSQIRKEISRCLHRLARYPGNSENSTFTNSTVLNGVAENVIEELARMHFRAFSDRNITNNCRPDMTLILRVFDESLLQPNEPKEPSCQQTQFVPVFPSTISSTISSLNDTSSSLVVRMKEPIAAYVDFEKFIERMLQDPTVPDDWLKTQPYDNMNNTSPELPMNDTTNLDVRVSVAATEENRLPVESTQSSPETELPISMKP</sequence>
<dbReference type="AlphaFoldDB" id="A0A1V9Y3E3"/>
<dbReference type="PANTHER" id="PTHR13832:SF533">
    <property type="entry name" value="TGF-BETA-ACTIVATED KINASE 1 AND MAP3K7-BINDING PROTEIN 1"/>
    <property type="match status" value="1"/>
</dbReference>
<dbReference type="PROSITE" id="PS51746">
    <property type="entry name" value="PPM_2"/>
    <property type="match status" value="1"/>
</dbReference>
<dbReference type="SUPFAM" id="SSF81606">
    <property type="entry name" value="PP2C-like"/>
    <property type="match status" value="1"/>
</dbReference>
<gene>
    <name evidence="3" type="ORF">BIW11_05294</name>
</gene>
<name>A0A1V9Y3E3_9ACAR</name>
<evidence type="ECO:0000313" key="3">
    <source>
        <dbReference type="EMBL" id="OQR80098.1"/>
    </source>
</evidence>
<dbReference type="GO" id="GO:0016301">
    <property type="term" value="F:kinase activity"/>
    <property type="evidence" value="ECO:0007669"/>
    <property type="project" value="UniProtKB-KW"/>
</dbReference>
<evidence type="ECO:0000256" key="1">
    <source>
        <dbReference type="SAM" id="MobiDB-lite"/>
    </source>
</evidence>
<dbReference type="InParanoid" id="A0A1V9Y3E3"/>
<reference evidence="3 4" key="1">
    <citation type="journal article" date="2017" name="Gigascience">
        <title>Draft genome of the honey bee ectoparasitic mite, Tropilaelaps mercedesae, is shaped by the parasitic life history.</title>
        <authorList>
            <person name="Dong X."/>
            <person name="Armstrong S.D."/>
            <person name="Xia D."/>
            <person name="Makepeace B.L."/>
            <person name="Darby A.C."/>
            <person name="Kadowaki T."/>
        </authorList>
    </citation>
    <scope>NUCLEOTIDE SEQUENCE [LARGE SCALE GENOMIC DNA]</scope>
    <source>
        <strain evidence="3">Wuxi-XJTLU</strain>
    </source>
</reference>
<keyword evidence="3" id="KW-0418">Kinase</keyword>
<dbReference type="STRING" id="418985.A0A1V9Y3E3"/>
<dbReference type="InterPro" id="IPR001932">
    <property type="entry name" value="PPM-type_phosphatase-like_dom"/>
</dbReference>
<dbReference type="PANTHER" id="PTHR13832">
    <property type="entry name" value="PROTEIN PHOSPHATASE 2C"/>
    <property type="match status" value="1"/>
</dbReference>
<dbReference type="InterPro" id="IPR015655">
    <property type="entry name" value="PP2C"/>
</dbReference>
<feature type="domain" description="PPM-type phosphatase" evidence="2">
    <location>
        <begin position="37"/>
        <end position="336"/>
    </location>
</feature>
<keyword evidence="4" id="KW-1185">Reference proteome</keyword>
<dbReference type="SMART" id="SM00332">
    <property type="entry name" value="PP2Cc"/>
    <property type="match status" value="1"/>
</dbReference>
<dbReference type="Proteomes" id="UP000192247">
    <property type="component" value="Unassembled WGS sequence"/>
</dbReference>
<dbReference type="InterPro" id="IPR036457">
    <property type="entry name" value="PPM-type-like_dom_sf"/>
</dbReference>
<evidence type="ECO:0000313" key="4">
    <source>
        <dbReference type="Proteomes" id="UP000192247"/>
    </source>
</evidence>
<accession>A0A1V9Y3E3</accession>
<proteinExistence type="predicted"/>
<keyword evidence="3" id="KW-0808">Transferase</keyword>
<organism evidence="3 4">
    <name type="scientific">Tropilaelaps mercedesae</name>
    <dbReference type="NCBI Taxonomy" id="418985"/>
    <lineage>
        <taxon>Eukaryota</taxon>
        <taxon>Metazoa</taxon>
        <taxon>Ecdysozoa</taxon>
        <taxon>Arthropoda</taxon>
        <taxon>Chelicerata</taxon>
        <taxon>Arachnida</taxon>
        <taxon>Acari</taxon>
        <taxon>Parasitiformes</taxon>
        <taxon>Mesostigmata</taxon>
        <taxon>Gamasina</taxon>
        <taxon>Dermanyssoidea</taxon>
        <taxon>Laelapidae</taxon>
        <taxon>Tropilaelaps</taxon>
    </lineage>
</organism>
<dbReference type="GO" id="GO:0004722">
    <property type="term" value="F:protein serine/threonine phosphatase activity"/>
    <property type="evidence" value="ECO:0007669"/>
    <property type="project" value="InterPro"/>
</dbReference>
<dbReference type="EMBL" id="MNPL01000348">
    <property type="protein sequence ID" value="OQR80098.1"/>
    <property type="molecule type" value="Genomic_DNA"/>
</dbReference>
<protein>
    <submittedName>
        <fullName evidence="3">TGF-beta-activated kinase 1 and MAP3K7-binding protein 1-like</fullName>
    </submittedName>
</protein>
<dbReference type="Pfam" id="PF00481">
    <property type="entry name" value="PP2C"/>
    <property type="match status" value="1"/>
</dbReference>
<feature type="region of interest" description="Disordered" evidence="1">
    <location>
        <begin position="482"/>
        <end position="506"/>
    </location>
</feature>
<dbReference type="Gene3D" id="3.60.40.10">
    <property type="entry name" value="PPM-type phosphatase domain"/>
    <property type="match status" value="1"/>
</dbReference>
<dbReference type="OrthoDB" id="10049211at2759"/>
<evidence type="ECO:0000259" key="2">
    <source>
        <dbReference type="PROSITE" id="PS51746"/>
    </source>
</evidence>